<evidence type="ECO:0000256" key="1">
    <source>
        <dbReference type="ARBA" id="ARBA00008791"/>
    </source>
</evidence>
<dbReference type="Proteomes" id="UP000252100">
    <property type="component" value="Chromosome"/>
</dbReference>
<protein>
    <submittedName>
        <fullName evidence="3">Universal stress protein</fullName>
    </submittedName>
</protein>
<name>A0A345C0I4_9BACI</name>
<dbReference type="PRINTS" id="PR01438">
    <property type="entry name" value="UNVRSLSTRESS"/>
</dbReference>
<comment type="similarity">
    <text evidence="1">Belongs to the universal stress protein A family.</text>
</comment>
<dbReference type="Gene3D" id="3.40.50.620">
    <property type="entry name" value="HUPs"/>
    <property type="match status" value="1"/>
</dbReference>
<dbReference type="SUPFAM" id="SSF52402">
    <property type="entry name" value="Adenine nucleotide alpha hydrolases-like"/>
    <property type="match status" value="1"/>
</dbReference>
<dbReference type="PANTHER" id="PTHR46268">
    <property type="entry name" value="STRESS RESPONSE PROTEIN NHAX"/>
    <property type="match status" value="1"/>
</dbReference>
<evidence type="ECO:0000313" key="3">
    <source>
        <dbReference type="EMBL" id="AXF56715.1"/>
    </source>
</evidence>
<dbReference type="KEGG" id="rue:DT065_12305"/>
<reference evidence="3 4" key="1">
    <citation type="journal article" date="2018" name="J. Microbiol.">
        <title>Salicibibacter kimchii gen. nov., sp. nov., a moderately halophilic and alkalitolerant bacterium in the family Bacillaceae, isolated from kimchi.</title>
        <authorList>
            <person name="Jang J.Y."/>
            <person name="Oh Y.J."/>
            <person name="Lim S.K."/>
            <person name="Park H.K."/>
            <person name="Lee C."/>
            <person name="Kim J.Y."/>
            <person name="Lee M.A."/>
            <person name="Choi H.J."/>
        </authorList>
    </citation>
    <scope>NUCLEOTIDE SEQUENCE [LARGE SCALE GENOMIC DNA]</scope>
    <source>
        <strain evidence="3 4">NKC1-1</strain>
    </source>
</reference>
<keyword evidence="4" id="KW-1185">Reference proteome</keyword>
<dbReference type="InterPro" id="IPR006016">
    <property type="entry name" value="UspA"/>
</dbReference>
<proteinExistence type="inferred from homology"/>
<dbReference type="Pfam" id="PF00582">
    <property type="entry name" value="Usp"/>
    <property type="match status" value="1"/>
</dbReference>
<accession>A0A345C0I4</accession>
<dbReference type="InterPro" id="IPR006015">
    <property type="entry name" value="Universal_stress_UspA"/>
</dbReference>
<dbReference type="AlphaFoldDB" id="A0A345C0I4"/>
<evidence type="ECO:0000259" key="2">
    <source>
        <dbReference type="Pfam" id="PF00582"/>
    </source>
</evidence>
<dbReference type="PANTHER" id="PTHR46268:SF6">
    <property type="entry name" value="UNIVERSAL STRESS PROTEIN UP12"/>
    <property type="match status" value="1"/>
</dbReference>
<organism evidence="3 4">
    <name type="scientific">Salicibibacter kimchii</name>
    <dbReference type="NCBI Taxonomy" id="2099786"/>
    <lineage>
        <taxon>Bacteria</taxon>
        <taxon>Bacillati</taxon>
        <taxon>Bacillota</taxon>
        <taxon>Bacilli</taxon>
        <taxon>Bacillales</taxon>
        <taxon>Bacillaceae</taxon>
        <taxon>Salicibibacter</taxon>
    </lineage>
</organism>
<dbReference type="InterPro" id="IPR014729">
    <property type="entry name" value="Rossmann-like_a/b/a_fold"/>
</dbReference>
<dbReference type="RefSeq" id="WP_114373838.1">
    <property type="nucleotide sequence ID" value="NZ_CP031092.1"/>
</dbReference>
<feature type="domain" description="UspA" evidence="2">
    <location>
        <begin position="1"/>
        <end position="109"/>
    </location>
</feature>
<sequence>MYEHILVAVDGSEQSDQALKKAINFATHHNAALLITHVMDTANFDFPVIAGYVRKELWDQYNKTAEDLLDKSKEEAETLLKSESPRFEIPEKVPKEYGIDLLMVGERGGNTTEDE</sequence>
<gene>
    <name evidence="3" type="ORF">DT065_12305</name>
</gene>
<dbReference type="CDD" id="cd00293">
    <property type="entry name" value="USP-like"/>
    <property type="match status" value="1"/>
</dbReference>
<dbReference type="OrthoDB" id="9777884at2"/>
<dbReference type="EMBL" id="CP031092">
    <property type="protein sequence ID" value="AXF56715.1"/>
    <property type="molecule type" value="Genomic_DNA"/>
</dbReference>
<evidence type="ECO:0000313" key="4">
    <source>
        <dbReference type="Proteomes" id="UP000252100"/>
    </source>
</evidence>